<comment type="similarity">
    <text evidence="1">Belongs to the glycosyltransferase 32 family.</text>
</comment>
<dbReference type="PANTHER" id="PTHR31834">
    <property type="entry name" value="INITIATION-SPECIFIC ALPHA-1,6-MANNOSYLTRANSFERASE"/>
    <property type="match status" value="1"/>
</dbReference>
<organism evidence="3 4">
    <name type="scientific">Kuraishia capsulata CBS 1993</name>
    <dbReference type="NCBI Taxonomy" id="1382522"/>
    <lineage>
        <taxon>Eukaryota</taxon>
        <taxon>Fungi</taxon>
        <taxon>Dikarya</taxon>
        <taxon>Ascomycota</taxon>
        <taxon>Saccharomycotina</taxon>
        <taxon>Pichiomycetes</taxon>
        <taxon>Pichiales</taxon>
        <taxon>Pichiaceae</taxon>
        <taxon>Kuraishia</taxon>
    </lineage>
</organism>
<dbReference type="RefSeq" id="XP_022461147.1">
    <property type="nucleotide sequence ID" value="XM_022606301.1"/>
</dbReference>
<dbReference type="Proteomes" id="UP000019384">
    <property type="component" value="Unassembled WGS sequence"/>
</dbReference>
<gene>
    <name evidence="3" type="ORF">KUCA_T00005145001</name>
</gene>
<sequence length="433" mass="49507">MDYNELQYGKPPRWWNHWRLQFKNNRFGTFVKQLVLFILGIYALSAIWTASSSVTASTASLYNSDTSNPSDFKSFGKDLQARFNHLPVSSTGLRERLVYYHPYMPERPISDKVWQTWKVGMDNVKFPSKFKSFSESWTTVNPTYNHMIVPDDAVPDMIAQMYATTPEISKTFHLLPSPIMKADFFRYLVLFARGGVYSDMDTVALKPISEWPLFNASLLGVDSSQVDVTRRLTPIGLAVGIEADPDRPDWSDWYARRLQFCQWTLQAKKGHPMLRELIIRIVETTARRLAEGTLQKVEGKDKGGDVMNWTGPAVFTDTLFDYVNNVVSEGRTRDGTGIGSTYHNEHKLYEREKLKEAATVSSSKDRMVTWQSFTGLEEPKAIDDVLVMPITCFSPGVGQMGSQRETHWLALVKHMFEGSWKPEKERRIGKKGK</sequence>
<dbReference type="Gene3D" id="3.90.550.20">
    <property type="match status" value="1"/>
</dbReference>
<dbReference type="GeneID" id="34522535"/>
<evidence type="ECO:0000256" key="2">
    <source>
        <dbReference type="SAM" id="Phobius"/>
    </source>
</evidence>
<dbReference type="PANTHER" id="PTHR31834:SF1">
    <property type="entry name" value="INITIATION-SPECIFIC ALPHA-1,6-MANNOSYLTRANSFERASE"/>
    <property type="match status" value="1"/>
</dbReference>
<keyword evidence="2" id="KW-0812">Transmembrane</keyword>
<protein>
    <recommendedName>
        <fullName evidence="5">Glycosyltransferase family 32 protein</fullName>
    </recommendedName>
</protein>
<keyword evidence="2" id="KW-1133">Transmembrane helix</keyword>
<proteinExistence type="inferred from homology"/>
<dbReference type="InterPro" id="IPR029044">
    <property type="entry name" value="Nucleotide-diphossugar_trans"/>
</dbReference>
<evidence type="ECO:0000256" key="1">
    <source>
        <dbReference type="ARBA" id="ARBA00009003"/>
    </source>
</evidence>
<evidence type="ECO:0000313" key="4">
    <source>
        <dbReference type="Proteomes" id="UP000019384"/>
    </source>
</evidence>
<dbReference type="AlphaFoldDB" id="W6MRZ1"/>
<dbReference type="Pfam" id="PF04488">
    <property type="entry name" value="Gly_transf_sug"/>
    <property type="match status" value="1"/>
</dbReference>
<name>W6MRZ1_9ASCO</name>
<reference evidence="3" key="1">
    <citation type="submission" date="2013-12" db="EMBL/GenBank/DDBJ databases">
        <authorList>
            <person name="Genoscope - CEA"/>
        </authorList>
    </citation>
    <scope>NUCLEOTIDE SEQUENCE</scope>
    <source>
        <strain evidence="3">CBS 1993</strain>
    </source>
</reference>
<accession>W6MRZ1</accession>
<keyword evidence="4" id="KW-1185">Reference proteome</keyword>
<reference evidence="3" key="2">
    <citation type="submission" date="2014-02" db="EMBL/GenBank/DDBJ databases">
        <title>Complete DNA sequence of /Kuraishia capsulata/ illustrates novel genomic features among budding yeasts (/Saccharomycotina/).</title>
        <authorList>
            <person name="Morales L."/>
            <person name="Noel B."/>
            <person name="Porcel B."/>
            <person name="Marcet-Houben M."/>
            <person name="Hullo M-F."/>
            <person name="Sacerdot C."/>
            <person name="Tekaia F."/>
            <person name="Leh-Louis V."/>
            <person name="Despons L."/>
            <person name="Khanna V."/>
            <person name="Aury J-M."/>
            <person name="Barbe V."/>
            <person name="Couloux A."/>
            <person name="Labadie K."/>
            <person name="Pelletier E."/>
            <person name="Souciet J-L."/>
            <person name="Boekhout T."/>
            <person name="Gabaldon T."/>
            <person name="Wincker P."/>
            <person name="Dujon B."/>
        </authorList>
    </citation>
    <scope>NUCLEOTIDE SEQUENCE</scope>
    <source>
        <strain evidence="3">CBS 1993</strain>
    </source>
</reference>
<dbReference type="SUPFAM" id="SSF53448">
    <property type="entry name" value="Nucleotide-diphospho-sugar transferases"/>
    <property type="match status" value="1"/>
</dbReference>
<keyword evidence="2" id="KW-0472">Membrane</keyword>
<dbReference type="EMBL" id="HG793130">
    <property type="protein sequence ID" value="CDK29158.1"/>
    <property type="molecule type" value="Genomic_DNA"/>
</dbReference>
<dbReference type="OrthoDB" id="409543at2759"/>
<dbReference type="InterPro" id="IPR039367">
    <property type="entry name" value="Och1-like"/>
</dbReference>
<dbReference type="HOGENOM" id="CLU_022381_5_2_1"/>
<feature type="transmembrane region" description="Helical" evidence="2">
    <location>
        <begin position="29"/>
        <end position="48"/>
    </location>
</feature>
<dbReference type="GO" id="GO:0000136">
    <property type="term" value="C:mannan polymerase complex"/>
    <property type="evidence" value="ECO:0007669"/>
    <property type="project" value="TreeGrafter"/>
</dbReference>
<dbReference type="STRING" id="1382522.W6MRZ1"/>
<evidence type="ECO:0008006" key="5">
    <source>
        <dbReference type="Google" id="ProtNLM"/>
    </source>
</evidence>
<dbReference type="InterPro" id="IPR007577">
    <property type="entry name" value="GlycoTrfase_DXD_sugar-bd_CS"/>
</dbReference>
<dbReference type="GO" id="GO:0000009">
    <property type="term" value="F:alpha-1,6-mannosyltransferase activity"/>
    <property type="evidence" value="ECO:0007669"/>
    <property type="project" value="InterPro"/>
</dbReference>
<evidence type="ECO:0000313" key="3">
    <source>
        <dbReference type="EMBL" id="CDK29158.1"/>
    </source>
</evidence>
<dbReference type="GO" id="GO:0006487">
    <property type="term" value="P:protein N-linked glycosylation"/>
    <property type="evidence" value="ECO:0007669"/>
    <property type="project" value="TreeGrafter"/>
</dbReference>